<name>A0ABD3BRI0_9LAMI</name>
<gene>
    <name evidence="4" type="ORF">CASFOL_035040</name>
</gene>
<comment type="similarity">
    <text evidence="1">Belongs to the GeBP family.</text>
</comment>
<feature type="compositionally biased region" description="Polar residues" evidence="2">
    <location>
        <begin position="1"/>
        <end position="16"/>
    </location>
</feature>
<evidence type="ECO:0000313" key="4">
    <source>
        <dbReference type="EMBL" id="KAL3620128.1"/>
    </source>
</evidence>
<sequence length="166" mass="19440">MSTPPAAANPSTSTTPKRLFTDKDEISLLQSLLHNTSNPSFERNYTKEQIKNKINRLKQKYRHQDKPSSKKPHDLEVYELSAQIWGPKEEAVLKRRGIINWRDYPNVVKHAKETFPGGEECYMEGIEGLEEDDLKRLEQKWVQATREMSEIQTRKSQLMNRSLQRQ</sequence>
<dbReference type="PANTHER" id="PTHR31662:SF39">
    <property type="match status" value="1"/>
</dbReference>
<accession>A0ABD3BRI0</accession>
<dbReference type="PANTHER" id="PTHR31662">
    <property type="entry name" value="BNAANNG10740D PROTEIN-RELATED"/>
    <property type="match status" value="1"/>
</dbReference>
<feature type="region of interest" description="Disordered" evidence="2">
    <location>
        <begin position="1"/>
        <end position="21"/>
    </location>
</feature>
<evidence type="ECO:0000313" key="5">
    <source>
        <dbReference type="Proteomes" id="UP001632038"/>
    </source>
</evidence>
<dbReference type="Pfam" id="PF04504">
    <property type="entry name" value="GeBP-like_DBD"/>
    <property type="match status" value="1"/>
</dbReference>
<dbReference type="Proteomes" id="UP001632038">
    <property type="component" value="Unassembled WGS sequence"/>
</dbReference>
<dbReference type="GO" id="GO:0010468">
    <property type="term" value="P:regulation of gene expression"/>
    <property type="evidence" value="ECO:0007669"/>
    <property type="project" value="UniProtKB-ARBA"/>
</dbReference>
<dbReference type="InterPro" id="IPR053932">
    <property type="entry name" value="GeBP-like_DBD"/>
</dbReference>
<dbReference type="EMBL" id="JAVIJP010000066">
    <property type="protein sequence ID" value="KAL3620128.1"/>
    <property type="molecule type" value="Genomic_DNA"/>
</dbReference>
<evidence type="ECO:0000256" key="1">
    <source>
        <dbReference type="ARBA" id="ARBA00010820"/>
    </source>
</evidence>
<keyword evidence="5" id="KW-1185">Reference proteome</keyword>
<dbReference type="InterPro" id="IPR007592">
    <property type="entry name" value="GEBP"/>
</dbReference>
<reference evidence="5" key="1">
    <citation type="journal article" date="2024" name="IScience">
        <title>Strigolactones Initiate the Formation of Haustorium-like Structures in Castilleja.</title>
        <authorList>
            <person name="Buerger M."/>
            <person name="Peterson D."/>
            <person name="Chory J."/>
        </authorList>
    </citation>
    <scope>NUCLEOTIDE SEQUENCE [LARGE SCALE GENOMIC DNA]</scope>
</reference>
<evidence type="ECO:0000256" key="2">
    <source>
        <dbReference type="SAM" id="MobiDB-lite"/>
    </source>
</evidence>
<organism evidence="4 5">
    <name type="scientific">Castilleja foliolosa</name>
    <dbReference type="NCBI Taxonomy" id="1961234"/>
    <lineage>
        <taxon>Eukaryota</taxon>
        <taxon>Viridiplantae</taxon>
        <taxon>Streptophyta</taxon>
        <taxon>Embryophyta</taxon>
        <taxon>Tracheophyta</taxon>
        <taxon>Spermatophyta</taxon>
        <taxon>Magnoliopsida</taxon>
        <taxon>eudicotyledons</taxon>
        <taxon>Gunneridae</taxon>
        <taxon>Pentapetalae</taxon>
        <taxon>asterids</taxon>
        <taxon>lamiids</taxon>
        <taxon>Lamiales</taxon>
        <taxon>Orobanchaceae</taxon>
        <taxon>Pedicularideae</taxon>
        <taxon>Castillejinae</taxon>
        <taxon>Castilleja</taxon>
    </lineage>
</organism>
<protein>
    <recommendedName>
        <fullName evidence="3">Glabrous enhancer-binding protein-like DBD domain-containing protein</fullName>
    </recommendedName>
</protein>
<evidence type="ECO:0000259" key="3">
    <source>
        <dbReference type="Pfam" id="PF04504"/>
    </source>
</evidence>
<feature type="domain" description="Glabrous enhancer-binding protein-like DBD" evidence="3">
    <location>
        <begin position="35"/>
        <end position="86"/>
    </location>
</feature>
<comment type="caution">
    <text evidence="4">The sequence shown here is derived from an EMBL/GenBank/DDBJ whole genome shotgun (WGS) entry which is preliminary data.</text>
</comment>
<proteinExistence type="inferred from homology"/>
<dbReference type="AlphaFoldDB" id="A0ABD3BRI0"/>